<sequence length="139" mass="16216">MDVYNYYGTLGCSMESSYEDIKHAYYQRARQFHPDKSIAAERDTSEFQRLAEAWSILKDPDTRKKYDIECKQAELDSNNLVVHATVSLHELQETDEENILSFPCRCGSYYKVDKQILEEKNCSVYVTCEECTFIIIVIT</sequence>
<dbReference type="InterPro" id="IPR007872">
    <property type="entry name" value="DPH_MB_dom"/>
</dbReference>
<dbReference type="Proteomes" id="UP001258017">
    <property type="component" value="Unassembled WGS sequence"/>
</dbReference>
<evidence type="ECO:0000256" key="3">
    <source>
        <dbReference type="ARBA" id="ARBA00022833"/>
    </source>
</evidence>
<protein>
    <submittedName>
        <fullName evidence="7">Uncharacterized protein</fullName>
    </submittedName>
</protein>
<dbReference type="AlphaFoldDB" id="A0AAD9RAP5"/>
<comment type="similarity">
    <text evidence="1">Belongs to the DPH4 family.</text>
</comment>
<reference evidence="7" key="1">
    <citation type="submission" date="2021-08" db="EMBL/GenBank/DDBJ databases">
        <authorList>
            <person name="Misof B."/>
            <person name="Oliver O."/>
            <person name="Podsiadlowski L."/>
            <person name="Donath A."/>
            <person name="Peters R."/>
            <person name="Mayer C."/>
            <person name="Rust J."/>
            <person name="Gunkel S."/>
            <person name="Lesny P."/>
            <person name="Martin S."/>
            <person name="Oeyen J.P."/>
            <person name="Petersen M."/>
            <person name="Panagiotis P."/>
            <person name="Wilbrandt J."/>
            <person name="Tanja T."/>
        </authorList>
    </citation>
    <scope>NUCLEOTIDE SEQUENCE</scope>
    <source>
        <strain evidence="7">GBR_01_08_01A</strain>
        <tissue evidence="7">Thorax + abdomen</tissue>
    </source>
</reference>
<evidence type="ECO:0000313" key="7">
    <source>
        <dbReference type="EMBL" id="KAK2576269.1"/>
    </source>
</evidence>
<dbReference type="PROSITE" id="PS51074">
    <property type="entry name" value="DPH_MB"/>
    <property type="match status" value="1"/>
</dbReference>
<name>A0AAD9RAP5_9HYME</name>
<dbReference type="SUPFAM" id="SSF144217">
    <property type="entry name" value="CSL zinc finger"/>
    <property type="match status" value="1"/>
</dbReference>
<keyword evidence="3" id="KW-0862">Zinc</keyword>
<dbReference type="InterPro" id="IPR018253">
    <property type="entry name" value="DnaJ_domain_CS"/>
</dbReference>
<dbReference type="SUPFAM" id="SSF46565">
    <property type="entry name" value="Chaperone J-domain"/>
    <property type="match status" value="1"/>
</dbReference>
<feature type="domain" description="J" evidence="5">
    <location>
        <begin position="5"/>
        <end position="70"/>
    </location>
</feature>
<dbReference type="InterPro" id="IPR001623">
    <property type="entry name" value="DnaJ_domain"/>
</dbReference>
<evidence type="ECO:0000259" key="6">
    <source>
        <dbReference type="PROSITE" id="PS51074"/>
    </source>
</evidence>
<dbReference type="PROSITE" id="PS50076">
    <property type="entry name" value="DNAJ_2"/>
    <property type="match status" value="1"/>
</dbReference>
<dbReference type="PRINTS" id="PR00625">
    <property type="entry name" value="JDOMAIN"/>
</dbReference>
<dbReference type="Pfam" id="PF05207">
    <property type="entry name" value="Zn_ribbon_CSL"/>
    <property type="match status" value="1"/>
</dbReference>
<accession>A0AAD9RAP5</accession>
<evidence type="ECO:0000259" key="5">
    <source>
        <dbReference type="PROSITE" id="PS50076"/>
    </source>
</evidence>
<dbReference type="EMBL" id="JAIFRP010004406">
    <property type="protein sequence ID" value="KAK2576269.1"/>
    <property type="molecule type" value="Genomic_DNA"/>
</dbReference>
<dbReference type="Gene3D" id="3.10.660.10">
    <property type="entry name" value="DPH Zinc finger"/>
    <property type="match status" value="1"/>
</dbReference>
<keyword evidence="4" id="KW-0408">Iron</keyword>
<keyword evidence="2" id="KW-0479">Metal-binding</keyword>
<evidence type="ECO:0000256" key="2">
    <source>
        <dbReference type="ARBA" id="ARBA00022723"/>
    </source>
</evidence>
<keyword evidence="8" id="KW-1185">Reference proteome</keyword>
<reference evidence="7" key="2">
    <citation type="journal article" date="2023" name="Commun. Biol.">
        <title>Intrasexual cuticular hydrocarbon dimorphism in a wasp sheds light on hydrocarbon biosynthesis genes in Hymenoptera.</title>
        <authorList>
            <person name="Moris V.C."/>
            <person name="Podsiadlowski L."/>
            <person name="Martin S."/>
            <person name="Oeyen J.P."/>
            <person name="Donath A."/>
            <person name="Petersen M."/>
            <person name="Wilbrandt J."/>
            <person name="Misof B."/>
            <person name="Liedtke D."/>
            <person name="Thamm M."/>
            <person name="Scheiner R."/>
            <person name="Schmitt T."/>
            <person name="Niehuis O."/>
        </authorList>
    </citation>
    <scope>NUCLEOTIDE SEQUENCE</scope>
    <source>
        <strain evidence="7">GBR_01_08_01A</strain>
    </source>
</reference>
<dbReference type="Gene3D" id="1.10.287.110">
    <property type="entry name" value="DnaJ domain"/>
    <property type="match status" value="1"/>
</dbReference>
<evidence type="ECO:0000256" key="1">
    <source>
        <dbReference type="ARBA" id="ARBA00006169"/>
    </source>
</evidence>
<dbReference type="InterPro" id="IPR036671">
    <property type="entry name" value="DPH_MB_sf"/>
</dbReference>
<comment type="caution">
    <text evidence="7">The sequence shown here is derived from an EMBL/GenBank/DDBJ whole genome shotgun (WGS) entry which is preliminary data.</text>
</comment>
<feature type="domain" description="DPH-type MB" evidence="6">
    <location>
        <begin position="82"/>
        <end position="139"/>
    </location>
</feature>
<evidence type="ECO:0000256" key="4">
    <source>
        <dbReference type="ARBA" id="ARBA00023004"/>
    </source>
</evidence>
<dbReference type="PANTHER" id="PTHR45255">
    <property type="entry name" value="DNAJ HOMOLOG SUBFAMILY C MEMBER 24"/>
    <property type="match status" value="1"/>
</dbReference>
<dbReference type="GO" id="GO:0008198">
    <property type="term" value="F:ferrous iron binding"/>
    <property type="evidence" value="ECO:0007669"/>
    <property type="project" value="TreeGrafter"/>
</dbReference>
<dbReference type="PANTHER" id="PTHR45255:SF1">
    <property type="entry name" value="DNAJ HOMOLOG SUBFAMILY C MEMBER 24"/>
    <property type="match status" value="1"/>
</dbReference>
<dbReference type="Pfam" id="PF00226">
    <property type="entry name" value="DnaJ"/>
    <property type="match status" value="1"/>
</dbReference>
<dbReference type="SMART" id="SM00271">
    <property type="entry name" value="DnaJ"/>
    <property type="match status" value="1"/>
</dbReference>
<dbReference type="PROSITE" id="PS00636">
    <property type="entry name" value="DNAJ_1"/>
    <property type="match status" value="1"/>
</dbReference>
<dbReference type="CDD" id="cd06257">
    <property type="entry name" value="DnaJ"/>
    <property type="match status" value="1"/>
</dbReference>
<organism evidence="7 8">
    <name type="scientific">Odynerus spinipes</name>
    <dbReference type="NCBI Taxonomy" id="1348599"/>
    <lineage>
        <taxon>Eukaryota</taxon>
        <taxon>Metazoa</taxon>
        <taxon>Ecdysozoa</taxon>
        <taxon>Arthropoda</taxon>
        <taxon>Hexapoda</taxon>
        <taxon>Insecta</taxon>
        <taxon>Pterygota</taxon>
        <taxon>Neoptera</taxon>
        <taxon>Endopterygota</taxon>
        <taxon>Hymenoptera</taxon>
        <taxon>Apocrita</taxon>
        <taxon>Aculeata</taxon>
        <taxon>Vespoidea</taxon>
        <taxon>Vespidae</taxon>
        <taxon>Eumeninae</taxon>
        <taxon>Odynerus</taxon>
    </lineage>
</organism>
<dbReference type="InterPro" id="IPR036869">
    <property type="entry name" value="J_dom_sf"/>
</dbReference>
<proteinExistence type="inferred from homology"/>
<evidence type="ECO:0000313" key="8">
    <source>
        <dbReference type="Proteomes" id="UP001258017"/>
    </source>
</evidence>
<gene>
    <name evidence="7" type="ORF">KPH14_005635</name>
</gene>
<dbReference type="GO" id="GO:0001671">
    <property type="term" value="F:ATPase activator activity"/>
    <property type="evidence" value="ECO:0007669"/>
    <property type="project" value="TreeGrafter"/>
</dbReference>